<feature type="transmembrane region" description="Helical" evidence="1">
    <location>
        <begin position="41"/>
        <end position="60"/>
    </location>
</feature>
<organism evidence="2 3">
    <name type="scientific">Methanolobus chelungpuianus</name>
    <dbReference type="NCBI Taxonomy" id="502115"/>
    <lineage>
        <taxon>Archaea</taxon>
        <taxon>Methanobacteriati</taxon>
        <taxon>Methanobacteriota</taxon>
        <taxon>Stenosarchaea group</taxon>
        <taxon>Methanomicrobia</taxon>
        <taxon>Methanosarcinales</taxon>
        <taxon>Methanosarcinaceae</taxon>
        <taxon>Methanolobus</taxon>
    </lineage>
</organism>
<sequence length="65" mass="7057">MTTFDIDQKELVKNSVLIPVAFVAGTLIAILAYSYLPQEIALMSVISGAVLISLITYALVRTRSN</sequence>
<dbReference type="RefSeq" id="WP_256621515.1">
    <property type="nucleotide sequence ID" value="NZ_JTEO01000002.1"/>
</dbReference>
<evidence type="ECO:0000313" key="3">
    <source>
        <dbReference type="Proteomes" id="UP001206983"/>
    </source>
</evidence>
<evidence type="ECO:0000256" key="1">
    <source>
        <dbReference type="SAM" id="Phobius"/>
    </source>
</evidence>
<keyword evidence="1" id="KW-1133">Transmembrane helix</keyword>
<dbReference type="Proteomes" id="UP001206983">
    <property type="component" value="Unassembled WGS sequence"/>
</dbReference>
<keyword evidence="1" id="KW-0472">Membrane</keyword>
<accession>A0AAE3H8M6</accession>
<evidence type="ECO:0000313" key="2">
    <source>
        <dbReference type="EMBL" id="MCQ6961825.1"/>
    </source>
</evidence>
<feature type="transmembrane region" description="Helical" evidence="1">
    <location>
        <begin position="16"/>
        <end position="35"/>
    </location>
</feature>
<reference evidence="2 3" key="1">
    <citation type="journal article" date="2011" name="Appl. Environ. Microbiol.">
        <title>Methanogenic archaea isolated from Taiwan's Chelungpu fault.</title>
        <authorList>
            <person name="Wu S.Y."/>
            <person name="Lai M.C."/>
        </authorList>
    </citation>
    <scope>NUCLEOTIDE SEQUENCE [LARGE SCALE GENOMIC DNA]</scope>
    <source>
        <strain evidence="2 3">St545Mb</strain>
    </source>
</reference>
<protein>
    <submittedName>
        <fullName evidence="2">Uncharacterized protein</fullName>
    </submittedName>
</protein>
<dbReference type="EMBL" id="JTEO01000002">
    <property type="protein sequence ID" value="MCQ6961825.1"/>
    <property type="molecule type" value="Genomic_DNA"/>
</dbReference>
<comment type="caution">
    <text evidence="2">The sequence shown here is derived from an EMBL/GenBank/DDBJ whole genome shotgun (WGS) entry which is preliminary data.</text>
</comment>
<proteinExistence type="predicted"/>
<name>A0AAE3H8M6_9EURY</name>
<gene>
    <name evidence="2" type="ORF">PV02_01100</name>
</gene>
<keyword evidence="3" id="KW-1185">Reference proteome</keyword>
<keyword evidence="1" id="KW-0812">Transmembrane</keyword>
<dbReference type="AlphaFoldDB" id="A0AAE3H8M6"/>